<dbReference type="EMBL" id="KZ084150">
    <property type="protein sequence ID" value="OSC97503.1"/>
    <property type="molecule type" value="Genomic_DNA"/>
</dbReference>
<protein>
    <submittedName>
        <fullName evidence="2">Uncharacterized protein</fullName>
    </submittedName>
</protein>
<keyword evidence="3" id="KW-1185">Reference proteome</keyword>
<sequence>MWMGALGYASARRLRSRPYCLGCCHRRGFASASAIASDEERQVDSVPVNMGEDMIWLFSGTLMAALMAMMAFIQSIRRPILGALSVSSRAWALSLPP</sequence>
<keyword evidence="1" id="KW-0472">Membrane</keyword>
<name>A0A1Y2I9W1_TRAC3</name>
<dbReference type="Proteomes" id="UP000193067">
    <property type="component" value="Unassembled WGS sequence"/>
</dbReference>
<evidence type="ECO:0000313" key="2">
    <source>
        <dbReference type="EMBL" id="OSC97503.1"/>
    </source>
</evidence>
<dbReference type="AlphaFoldDB" id="A0A1Y2I9W1"/>
<feature type="transmembrane region" description="Helical" evidence="1">
    <location>
        <begin position="54"/>
        <end position="73"/>
    </location>
</feature>
<accession>A0A1Y2I9W1</accession>
<evidence type="ECO:0000313" key="3">
    <source>
        <dbReference type="Proteomes" id="UP000193067"/>
    </source>
</evidence>
<keyword evidence="1" id="KW-0812">Transmembrane</keyword>
<keyword evidence="1" id="KW-1133">Transmembrane helix</keyword>
<reference evidence="2 3" key="1">
    <citation type="journal article" date="2015" name="Biotechnol. Biofuels">
        <title>Enhanced degradation of softwood versus hardwood by the white-rot fungus Pycnoporus coccineus.</title>
        <authorList>
            <person name="Couturier M."/>
            <person name="Navarro D."/>
            <person name="Chevret D."/>
            <person name="Henrissat B."/>
            <person name="Piumi F."/>
            <person name="Ruiz-Duenas F.J."/>
            <person name="Martinez A.T."/>
            <person name="Grigoriev I.V."/>
            <person name="Riley R."/>
            <person name="Lipzen A."/>
            <person name="Berrin J.G."/>
            <person name="Master E.R."/>
            <person name="Rosso M.N."/>
        </authorList>
    </citation>
    <scope>NUCLEOTIDE SEQUENCE [LARGE SCALE GENOMIC DNA]</scope>
    <source>
        <strain evidence="2 3">BRFM310</strain>
    </source>
</reference>
<dbReference type="OrthoDB" id="10654343at2759"/>
<evidence type="ECO:0000256" key="1">
    <source>
        <dbReference type="SAM" id="Phobius"/>
    </source>
</evidence>
<proteinExistence type="predicted"/>
<organism evidence="2 3">
    <name type="scientific">Trametes coccinea (strain BRFM310)</name>
    <name type="common">Pycnoporus coccineus</name>
    <dbReference type="NCBI Taxonomy" id="1353009"/>
    <lineage>
        <taxon>Eukaryota</taxon>
        <taxon>Fungi</taxon>
        <taxon>Dikarya</taxon>
        <taxon>Basidiomycota</taxon>
        <taxon>Agaricomycotina</taxon>
        <taxon>Agaricomycetes</taxon>
        <taxon>Polyporales</taxon>
        <taxon>Polyporaceae</taxon>
        <taxon>Trametes</taxon>
    </lineage>
</organism>
<gene>
    <name evidence="2" type="ORF">PYCCODRAFT_1132117</name>
</gene>